<evidence type="ECO:0000256" key="2">
    <source>
        <dbReference type="ARBA" id="ARBA00022475"/>
    </source>
</evidence>
<evidence type="ECO:0000256" key="5">
    <source>
        <dbReference type="ARBA" id="ARBA00023136"/>
    </source>
</evidence>
<dbReference type="InterPro" id="IPR005598">
    <property type="entry name" value="ATP_synth_I"/>
</dbReference>
<dbReference type="EMBL" id="NFKK01000001">
    <property type="protein sequence ID" value="OUP54606.1"/>
    <property type="molecule type" value="Genomic_DNA"/>
</dbReference>
<evidence type="ECO:0000256" key="6">
    <source>
        <dbReference type="SAM" id="Phobius"/>
    </source>
</evidence>
<evidence type="ECO:0000313" key="7">
    <source>
        <dbReference type="EMBL" id="OUP54606.1"/>
    </source>
</evidence>
<evidence type="ECO:0000256" key="4">
    <source>
        <dbReference type="ARBA" id="ARBA00022989"/>
    </source>
</evidence>
<gene>
    <name evidence="8" type="ORF">B5F15_05595</name>
    <name evidence="7" type="ORF">B5F17_01500</name>
</gene>
<comment type="caution">
    <text evidence="8">The sequence shown here is derived from an EMBL/GenBank/DDBJ whole genome shotgun (WGS) entry which is preliminary data.</text>
</comment>
<evidence type="ECO:0000256" key="1">
    <source>
        <dbReference type="ARBA" id="ARBA00004651"/>
    </source>
</evidence>
<keyword evidence="2" id="KW-1003">Cell membrane</keyword>
<evidence type="ECO:0000313" key="10">
    <source>
        <dbReference type="Proteomes" id="UP000195897"/>
    </source>
</evidence>
<dbReference type="Proteomes" id="UP000195326">
    <property type="component" value="Unassembled WGS sequence"/>
</dbReference>
<dbReference type="EMBL" id="NFKL01000006">
    <property type="protein sequence ID" value="OUP59524.1"/>
    <property type="molecule type" value="Genomic_DNA"/>
</dbReference>
<dbReference type="AlphaFoldDB" id="A0A1Y4LS77"/>
<reference evidence="9 10" key="1">
    <citation type="submission" date="2017-04" db="EMBL/GenBank/DDBJ databases">
        <title>Function of individual gut microbiota members based on whole genome sequencing of pure cultures obtained from chicken caecum.</title>
        <authorList>
            <person name="Medvecky M."/>
            <person name="Cejkova D."/>
            <person name="Polansky O."/>
            <person name="Karasova D."/>
            <person name="Kubasova T."/>
            <person name="Cizek A."/>
            <person name="Rychlik I."/>
        </authorList>
    </citation>
    <scope>NUCLEOTIDE SEQUENCE [LARGE SCALE GENOMIC DNA]</scope>
    <source>
        <strain evidence="9">An179</strain>
        <strain evidence="10">An180</strain>
    </source>
</reference>
<name>A0A1Y4LS77_9FIRM</name>
<evidence type="ECO:0000256" key="3">
    <source>
        <dbReference type="ARBA" id="ARBA00022692"/>
    </source>
</evidence>
<proteinExistence type="predicted"/>
<keyword evidence="4 6" id="KW-1133">Transmembrane helix</keyword>
<evidence type="ECO:0008006" key="11">
    <source>
        <dbReference type="Google" id="ProtNLM"/>
    </source>
</evidence>
<sequence>MRMPDYAIVTDELRRLTVRVIPVALVIFGLLVLLGQPLGQVALGVLAGTLFALWNFYLMGRSAVRAACQTNPGRASKIVTRSYAMRYVLTALFLLAVIWTGRISVPAAVLPLFSPKITLMISHYWKKGGKP</sequence>
<dbReference type="Pfam" id="PF03899">
    <property type="entry name" value="ATP-synt_I"/>
    <property type="match status" value="1"/>
</dbReference>
<dbReference type="GO" id="GO:0005886">
    <property type="term" value="C:plasma membrane"/>
    <property type="evidence" value="ECO:0007669"/>
    <property type="project" value="UniProtKB-SubCell"/>
</dbReference>
<keyword evidence="5 6" id="KW-0472">Membrane</keyword>
<comment type="subcellular location">
    <subcellularLocation>
        <location evidence="1">Cell membrane</location>
        <topology evidence="1">Multi-pass membrane protein</topology>
    </subcellularLocation>
</comment>
<dbReference type="STRING" id="501571.GCA_900143195_02790"/>
<dbReference type="Proteomes" id="UP000195897">
    <property type="component" value="Unassembled WGS sequence"/>
</dbReference>
<feature type="transmembrane region" description="Helical" evidence="6">
    <location>
        <begin position="16"/>
        <end position="35"/>
    </location>
</feature>
<keyword evidence="3 6" id="KW-0812">Transmembrane</keyword>
<accession>A0A1Y4LS77</accession>
<evidence type="ECO:0000313" key="8">
    <source>
        <dbReference type="EMBL" id="OUP59524.1"/>
    </source>
</evidence>
<feature type="transmembrane region" description="Helical" evidence="6">
    <location>
        <begin position="83"/>
        <end position="101"/>
    </location>
</feature>
<protein>
    <recommendedName>
        <fullName evidence="11">ATP synthase subunit I</fullName>
    </recommendedName>
</protein>
<organism evidence="8 9">
    <name type="scientific">Butyricicoccus pullicaecorum</name>
    <dbReference type="NCBI Taxonomy" id="501571"/>
    <lineage>
        <taxon>Bacteria</taxon>
        <taxon>Bacillati</taxon>
        <taxon>Bacillota</taxon>
        <taxon>Clostridia</taxon>
        <taxon>Eubacteriales</taxon>
        <taxon>Butyricicoccaceae</taxon>
        <taxon>Butyricicoccus</taxon>
    </lineage>
</organism>
<feature type="transmembrane region" description="Helical" evidence="6">
    <location>
        <begin position="41"/>
        <end position="59"/>
    </location>
</feature>
<reference evidence="8" key="2">
    <citation type="journal article" date="2018" name="BMC Genomics">
        <title>Whole genome sequencing and function prediction of 133 gut anaerobes isolated from chicken caecum in pure cultures.</title>
        <authorList>
            <person name="Medvecky M."/>
            <person name="Cejkova D."/>
            <person name="Polansky O."/>
            <person name="Karasova D."/>
            <person name="Kubasova T."/>
            <person name="Cizek A."/>
            <person name="Rychlik I."/>
        </authorList>
    </citation>
    <scope>NUCLEOTIDE SEQUENCE</scope>
    <source>
        <strain evidence="8">An179</strain>
        <strain evidence="7">An180</strain>
    </source>
</reference>
<evidence type="ECO:0000313" key="9">
    <source>
        <dbReference type="Proteomes" id="UP000195326"/>
    </source>
</evidence>